<dbReference type="InterPro" id="IPR001261">
    <property type="entry name" value="ArgE/DapE_CS"/>
</dbReference>
<dbReference type="InterPro" id="IPR011650">
    <property type="entry name" value="Peptidase_M20_dimer"/>
</dbReference>
<dbReference type="Pfam" id="PF07687">
    <property type="entry name" value="M20_dimer"/>
    <property type="match status" value="1"/>
</dbReference>
<dbReference type="InterPro" id="IPR010964">
    <property type="entry name" value="M20A_pepV-rel"/>
</dbReference>
<dbReference type="GO" id="GO:0008237">
    <property type="term" value="F:metallopeptidase activity"/>
    <property type="evidence" value="ECO:0007669"/>
    <property type="project" value="UniProtKB-KW"/>
</dbReference>
<evidence type="ECO:0000256" key="1">
    <source>
        <dbReference type="ARBA" id="ARBA00001947"/>
    </source>
</evidence>
<dbReference type="eggNOG" id="COG0624">
    <property type="taxonomic scope" value="Bacteria"/>
</dbReference>
<accession>K2PLM9</accession>
<dbReference type="NCBIfam" id="NF005542">
    <property type="entry name" value="PRK07205.1"/>
    <property type="match status" value="1"/>
</dbReference>
<gene>
    <name evidence="10" type="ORF">C426_1558</name>
</gene>
<keyword evidence="5" id="KW-0378">Hydrolase</keyword>
<dbReference type="GO" id="GO:0008777">
    <property type="term" value="F:acetylornithine deacetylase activity"/>
    <property type="evidence" value="ECO:0007669"/>
    <property type="project" value="TreeGrafter"/>
</dbReference>
<dbReference type="SUPFAM" id="SSF55031">
    <property type="entry name" value="Bacterial exopeptidase dimerisation domain"/>
    <property type="match status" value="1"/>
</dbReference>
<sequence length="447" mass="49207">MKTFITDEHQTAAVQSIGRLVKHASVLDESDSGSGHPFGRAVLGALEEVLKLCKELGFTTFQDPEGYYGYAEIGQGEKMFGLLCHMDVVPAADQAGWETNPFEMVERDGLLIGRGTQDDKGPSMAALYAVKALMDAGVTFDGRIRFIFGTDEETLWRCLDKYNEKEEPITMGFAPDSHFPLNYAEKGLLQAYLTGPGTEEFSLSSPGALNVVPDRAAYHSQKLEEVKAALTAHGFEYETTDQGISVHGKSVHAMAAPEGINATLRLAIALSEVFDFEPLNFLGKLVQENATGENVVGKVSDEQSGELTMNFTDVEITPEHTKIGVDMRIPVTVDKDELAEKLATKAGEYGLVYKEYDWLNPLYVPVESELIQALLATYREITGDKTEPMVSGGATFARTMKNCVAFGAMFPETPDYMHQANEQWAITDLRKTMEIYAEAIYRLCAVK</sequence>
<dbReference type="PATRIC" id="fig|1231377.3.peg.1549"/>
<evidence type="ECO:0000256" key="3">
    <source>
        <dbReference type="ARBA" id="ARBA00022670"/>
    </source>
</evidence>
<dbReference type="PANTHER" id="PTHR43808">
    <property type="entry name" value="ACETYLORNITHINE DEACETYLASE"/>
    <property type="match status" value="1"/>
</dbReference>
<dbReference type="GO" id="GO:0016805">
    <property type="term" value="F:dipeptidase activity"/>
    <property type="evidence" value="ECO:0007669"/>
    <property type="project" value="UniProtKB-KW"/>
</dbReference>
<evidence type="ECO:0000259" key="9">
    <source>
        <dbReference type="Pfam" id="PF07687"/>
    </source>
</evidence>
<dbReference type="Gene3D" id="3.40.630.10">
    <property type="entry name" value="Zn peptidases"/>
    <property type="match status" value="1"/>
</dbReference>
<evidence type="ECO:0000256" key="5">
    <source>
        <dbReference type="ARBA" id="ARBA00022801"/>
    </source>
</evidence>
<reference evidence="10 11" key="1">
    <citation type="journal article" date="2012" name="J. Bacteriol.">
        <title>Genome Sequence of the Bacteriocin-Producing Strain Lactococcus garvieae DCC43.</title>
        <authorList>
            <person name="Gabrielsen C."/>
            <person name="Brede D.A."/>
            <person name="Hernandez P.E."/>
            <person name="Nes I.F."/>
            <person name="Diep D.B."/>
        </authorList>
    </citation>
    <scope>NUCLEOTIDE SEQUENCE [LARGE SCALE GENOMIC DNA]</scope>
    <source>
        <strain evidence="10 11">DCC43</strain>
    </source>
</reference>
<comment type="caution">
    <text evidence="10">The sequence shown here is derived from an EMBL/GenBank/DDBJ whole genome shotgun (WGS) entry which is preliminary data.</text>
</comment>
<organism evidence="10 11">
    <name type="scientific">Lactococcus garvieae DCC43</name>
    <dbReference type="NCBI Taxonomy" id="1231377"/>
    <lineage>
        <taxon>Bacteria</taxon>
        <taxon>Bacillati</taxon>
        <taxon>Bacillota</taxon>
        <taxon>Bacilli</taxon>
        <taxon>Lactobacillales</taxon>
        <taxon>Streptococcaceae</taxon>
        <taxon>Lactococcus</taxon>
    </lineage>
</organism>
<evidence type="ECO:0000313" key="10">
    <source>
        <dbReference type="EMBL" id="EKF51114.1"/>
    </source>
</evidence>
<feature type="domain" description="Peptidase M20 dimerisation" evidence="9">
    <location>
        <begin position="244"/>
        <end position="349"/>
    </location>
</feature>
<protein>
    <submittedName>
        <fullName evidence="10">Xaa-His dipeptidase</fullName>
    </submittedName>
</protein>
<evidence type="ECO:0000256" key="6">
    <source>
        <dbReference type="ARBA" id="ARBA00022833"/>
    </source>
</evidence>
<dbReference type="InterPro" id="IPR002933">
    <property type="entry name" value="Peptidase_M20"/>
</dbReference>
<keyword evidence="3" id="KW-0645">Protease</keyword>
<evidence type="ECO:0000313" key="11">
    <source>
        <dbReference type="Proteomes" id="UP000006787"/>
    </source>
</evidence>
<name>K2PLM9_9LACT</name>
<dbReference type="InterPro" id="IPR050072">
    <property type="entry name" value="Peptidase_M20A"/>
</dbReference>
<comment type="cofactor">
    <cofactor evidence="1">
        <name>Zn(2+)</name>
        <dbReference type="ChEBI" id="CHEBI:29105"/>
    </cofactor>
</comment>
<dbReference type="GO" id="GO:0006526">
    <property type="term" value="P:L-arginine biosynthetic process"/>
    <property type="evidence" value="ECO:0007669"/>
    <property type="project" value="TreeGrafter"/>
</dbReference>
<evidence type="ECO:0000256" key="7">
    <source>
        <dbReference type="ARBA" id="ARBA00022997"/>
    </source>
</evidence>
<dbReference type="EMBL" id="AMQS01000023">
    <property type="protein sequence ID" value="EKF51114.1"/>
    <property type="molecule type" value="Genomic_DNA"/>
</dbReference>
<dbReference type="NCBIfam" id="TIGR01887">
    <property type="entry name" value="dipeptidaselike"/>
    <property type="match status" value="1"/>
</dbReference>
<dbReference type="AlphaFoldDB" id="K2PLM9"/>
<keyword evidence="6" id="KW-0862">Zinc</keyword>
<evidence type="ECO:0000256" key="8">
    <source>
        <dbReference type="ARBA" id="ARBA00023049"/>
    </source>
</evidence>
<dbReference type="RefSeq" id="WP_004260425.1">
    <property type="nucleotide sequence ID" value="NZ_AMQS01000023.1"/>
</dbReference>
<keyword evidence="8" id="KW-0482">Metalloprotease</keyword>
<dbReference type="Proteomes" id="UP000006787">
    <property type="component" value="Unassembled WGS sequence"/>
</dbReference>
<proteinExistence type="inferred from homology"/>
<keyword evidence="7" id="KW-0224">Dipeptidase</keyword>
<dbReference type="Gene3D" id="3.30.70.360">
    <property type="match status" value="2"/>
</dbReference>
<dbReference type="GO" id="GO:0006508">
    <property type="term" value="P:proteolysis"/>
    <property type="evidence" value="ECO:0007669"/>
    <property type="project" value="UniProtKB-KW"/>
</dbReference>
<comment type="similarity">
    <text evidence="2">Belongs to the peptidase M20A family.</text>
</comment>
<dbReference type="GO" id="GO:0008270">
    <property type="term" value="F:zinc ion binding"/>
    <property type="evidence" value="ECO:0007669"/>
    <property type="project" value="InterPro"/>
</dbReference>
<dbReference type="InterPro" id="IPR036264">
    <property type="entry name" value="Bact_exopeptidase_dim_dom"/>
</dbReference>
<evidence type="ECO:0000256" key="2">
    <source>
        <dbReference type="ARBA" id="ARBA00006247"/>
    </source>
</evidence>
<dbReference type="PANTHER" id="PTHR43808:SF31">
    <property type="entry name" value="N-ACETYL-L-CITRULLINE DEACETYLASE"/>
    <property type="match status" value="1"/>
</dbReference>
<keyword evidence="4" id="KW-0479">Metal-binding</keyword>
<dbReference type="Pfam" id="PF01546">
    <property type="entry name" value="Peptidase_M20"/>
    <property type="match status" value="1"/>
</dbReference>
<dbReference type="PROSITE" id="PS00759">
    <property type="entry name" value="ARGE_DAPE_CPG2_2"/>
    <property type="match status" value="1"/>
</dbReference>
<dbReference type="SUPFAM" id="SSF53187">
    <property type="entry name" value="Zn-dependent exopeptidases"/>
    <property type="match status" value="1"/>
</dbReference>
<evidence type="ECO:0000256" key="4">
    <source>
        <dbReference type="ARBA" id="ARBA00022723"/>
    </source>
</evidence>